<sequence length="201" mass="21960">MKSTPLTLSALGAAAALALAGCSAPEPNDPAEHSTHDMSAAPPSNESVNVAQNEADEMFASMMVIHHEQAIEMSDILLSKQGLAPEIQQLAQDIKEAQGPEIQTLRTWQEQWNVPSNQPHSMGEDDGMVSDENLEKLRQATTEEGTTLYLEQMITHHEGAVEMAEQELSEGRFAQAKDMAQRIVDTQTAEIEQMNDLLSAH</sequence>
<evidence type="ECO:0000313" key="5">
    <source>
        <dbReference type="Proteomes" id="UP000252167"/>
    </source>
</evidence>
<dbReference type="Pfam" id="PF03713">
    <property type="entry name" value="DUF305"/>
    <property type="match status" value="1"/>
</dbReference>
<reference evidence="4 5" key="1">
    <citation type="submission" date="2018-01" db="EMBL/GenBank/DDBJ databases">
        <title>Glutamicibacter soli strain NHPC-3 Whole genome sequence and assembly.</title>
        <authorList>
            <person name="Choudhury P."/>
            <person name="Gupta D."/>
            <person name="Sengupta K."/>
            <person name="Jawed A."/>
            <person name="Sultana N."/>
            <person name="Saha P."/>
        </authorList>
    </citation>
    <scope>NUCLEOTIDE SEQUENCE [LARGE SCALE GENOMIC DNA]</scope>
    <source>
        <strain evidence="4 5">NHPC-3</strain>
    </source>
</reference>
<dbReference type="PROSITE" id="PS51257">
    <property type="entry name" value="PROKAR_LIPOPROTEIN"/>
    <property type="match status" value="1"/>
</dbReference>
<comment type="caution">
    <text evidence="4">The sequence shown here is derived from an EMBL/GenBank/DDBJ whole genome shotgun (WGS) entry which is preliminary data.</text>
</comment>
<name>A0A365YGG1_9MICC</name>
<dbReference type="InterPro" id="IPR005183">
    <property type="entry name" value="DUF305_CopM-like"/>
</dbReference>
<accession>A0A365YGG1</accession>
<dbReference type="Gene3D" id="1.20.1260.10">
    <property type="match status" value="1"/>
</dbReference>
<proteinExistence type="predicted"/>
<gene>
    <name evidence="4" type="ORF">C1H84_09890</name>
</gene>
<keyword evidence="5" id="KW-1185">Reference proteome</keyword>
<feature type="domain" description="DUF305" evidence="3">
    <location>
        <begin position="56"/>
        <end position="198"/>
    </location>
</feature>
<dbReference type="PANTHER" id="PTHR36933">
    <property type="entry name" value="SLL0788 PROTEIN"/>
    <property type="match status" value="1"/>
</dbReference>
<dbReference type="AlphaFoldDB" id="A0A365YGG1"/>
<organism evidence="4 5">
    <name type="scientific">Glutamicibacter soli</name>
    <dbReference type="NCBI Taxonomy" id="453836"/>
    <lineage>
        <taxon>Bacteria</taxon>
        <taxon>Bacillati</taxon>
        <taxon>Actinomycetota</taxon>
        <taxon>Actinomycetes</taxon>
        <taxon>Micrococcales</taxon>
        <taxon>Micrococcaceae</taxon>
        <taxon>Glutamicibacter</taxon>
    </lineage>
</organism>
<dbReference type="RefSeq" id="WP_113607315.1">
    <property type="nucleotide sequence ID" value="NZ_POAF01000004.1"/>
</dbReference>
<evidence type="ECO:0000256" key="2">
    <source>
        <dbReference type="SAM" id="SignalP"/>
    </source>
</evidence>
<feature type="region of interest" description="Disordered" evidence="1">
    <location>
        <begin position="24"/>
        <end position="47"/>
    </location>
</feature>
<protein>
    <submittedName>
        <fullName evidence="4">DUF305 domain-containing protein</fullName>
    </submittedName>
</protein>
<evidence type="ECO:0000259" key="3">
    <source>
        <dbReference type="Pfam" id="PF03713"/>
    </source>
</evidence>
<feature type="chain" id="PRO_5039508217" evidence="2">
    <location>
        <begin position="21"/>
        <end position="201"/>
    </location>
</feature>
<dbReference type="PANTHER" id="PTHR36933:SF1">
    <property type="entry name" value="SLL0788 PROTEIN"/>
    <property type="match status" value="1"/>
</dbReference>
<dbReference type="InterPro" id="IPR012347">
    <property type="entry name" value="Ferritin-like"/>
</dbReference>
<dbReference type="Proteomes" id="UP000252167">
    <property type="component" value="Unassembled WGS sequence"/>
</dbReference>
<feature type="signal peptide" evidence="2">
    <location>
        <begin position="1"/>
        <end position="20"/>
    </location>
</feature>
<keyword evidence="2" id="KW-0732">Signal</keyword>
<dbReference type="EMBL" id="POAF01000004">
    <property type="protein sequence ID" value="RBM01093.1"/>
    <property type="molecule type" value="Genomic_DNA"/>
</dbReference>
<evidence type="ECO:0000256" key="1">
    <source>
        <dbReference type="SAM" id="MobiDB-lite"/>
    </source>
</evidence>
<evidence type="ECO:0000313" key="4">
    <source>
        <dbReference type="EMBL" id="RBM01093.1"/>
    </source>
</evidence>